<dbReference type="PANTHER" id="PTHR21661">
    <property type="entry name" value="EPOXIDE HYDROLASE 1-RELATED"/>
    <property type="match status" value="1"/>
</dbReference>
<dbReference type="AlphaFoldDB" id="A0A4V1RM33"/>
<feature type="active site" description="Proton acceptor" evidence="4">
    <location>
        <position position="417"/>
    </location>
</feature>
<dbReference type="InterPro" id="IPR016292">
    <property type="entry name" value="Epoxide_hydrolase"/>
</dbReference>
<keyword evidence="2" id="KW-0058">Aromatic hydrocarbons catabolism</keyword>
<dbReference type="EMBL" id="SDVB01000375">
    <property type="protein sequence ID" value="RYB98580.1"/>
    <property type="molecule type" value="Genomic_DNA"/>
</dbReference>
<comment type="caution">
    <text evidence="6">The sequence shown here is derived from an EMBL/GenBank/DDBJ whole genome shotgun (WGS) entry which is preliminary data.</text>
</comment>
<dbReference type="OrthoDB" id="27092at2"/>
<name>A0A4V1RM33_9HYPH</name>
<organism evidence="6 7">
    <name type="scientific">Ciceribacter ferrooxidans</name>
    <dbReference type="NCBI Taxonomy" id="2509717"/>
    <lineage>
        <taxon>Bacteria</taxon>
        <taxon>Pseudomonadati</taxon>
        <taxon>Pseudomonadota</taxon>
        <taxon>Alphaproteobacteria</taxon>
        <taxon>Hyphomicrobiales</taxon>
        <taxon>Rhizobiaceae</taxon>
        <taxon>Ciceribacter</taxon>
    </lineage>
</organism>
<dbReference type="PANTHER" id="PTHR21661:SF35">
    <property type="entry name" value="EPOXIDE HYDROLASE"/>
    <property type="match status" value="1"/>
</dbReference>
<dbReference type="Gene3D" id="3.40.50.1820">
    <property type="entry name" value="alpha/beta hydrolase"/>
    <property type="match status" value="1"/>
</dbReference>
<evidence type="ECO:0000256" key="3">
    <source>
        <dbReference type="ARBA" id="ARBA00022801"/>
    </source>
</evidence>
<gene>
    <name evidence="6" type="ORF">EUU22_22315</name>
</gene>
<evidence type="ECO:0000313" key="7">
    <source>
        <dbReference type="Proteomes" id="UP000291088"/>
    </source>
</evidence>
<dbReference type="GO" id="GO:0004301">
    <property type="term" value="F:epoxide hydrolase activity"/>
    <property type="evidence" value="ECO:0007669"/>
    <property type="project" value="TreeGrafter"/>
</dbReference>
<protein>
    <submittedName>
        <fullName evidence="6">Epoxide hydrolase</fullName>
    </submittedName>
</protein>
<keyword evidence="3 6" id="KW-0378">Hydrolase</keyword>
<keyword evidence="7" id="KW-1185">Reference proteome</keyword>
<dbReference type="PIRSF" id="PIRSF001112">
    <property type="entry name" value="Epoxide_hydrolase"/>
    <property type="match status" value="1"/>
</dbReference>
<feature type="active site" description="Nucleophile" evidence="4">
    <location>
        <position position="237"/>
    </location>
</feature>
<dbReference type="GO" id="GO:0097176">
    <property type="term" value="P:epoxide metabolic process"/>
    <property type="evidence" value="ECO:0007669"/>
    <property type="project" value="TreeGrafter"/>
</dbReference>
<evidence type="ECO:0000256" key="4">
    <source>
        <dbReference type="PIRSR" id="PIRSR001112-1"/>
    </source>
</evidence>
<evidence type="ECO:0000256" key="1">
    <source>
        <dbReference type="ARBA" id="ARBA00010088"/>
    </source>
</evidence>
<dbReference type="PRINTS" id="PR00412">
    <property type="entry name" value="EPOXHYDRLASE"/>
</dbReference>
<comment type="similarity">
    <text evidence="1">Belongs to the peptidase S33 family.</text>
</comment>
<evidence type="ECO:0000256" key="2">
    <source>
        <dbReference type="ARBA" id="ARBA00022797"/>
    </source>
</evidence>
<dbReference type="InterPro" id="IPR000639">
    <property type="entry name" value="Epox_hydrolase-like"/>
</dbReference>
<accession>A0A4V1RM33</accession>
<dbReference type="SUPFAM" id="SSF53474">
    <property type="entry name" value="alpha/beta-Hydrolases"/>
    <property type="match status" value="1"/>
</dbReference>
<dbReference type="InterPro" id="IPR010497">
    <property type="entry name" value="Epoxide_hydro_N"/>
</dbReference>
<sequence>MRCPDSFWRIPLFQPHHSKCRHGVNWQRRIVRNSGIFVPLKRHTEKCRLYWCFRHKQTAGATMGVRPFEIAILDRQVEDLRRRLEAARFPGSIDDYDWQDGTDASYLRDIVEDWRTRYNWRSREREFNRLRHYVARIQGIDIHFIRAAPPRQKAIPLLLLHGWPSSFVQMLDVIPLLVEERNDGTPSFDVIAASLPGYPFSSFPKMSGIGFARIADLMTELMATVLGYERFAVRGSDHGGLVMQQMGLKYPGNLIGLHRSGITPFASPVPSDLDDAEKQYQAEVARWAITETAYARLQAQRPETLVPALCDSPVGLASWILEKFQRWGDCGGDDPDAQFDRDRLLDNLSLHWFTGSGAASTRLYREAAKDQGVQGRVEVPTAILMPLRDGATVPAPISWCQRSYNVQRFTIMPRGGHFPEWEVPNVVADDMREFFASLR</sequence>
<dbReference type="Pfam" id="PF06441">
    <property type="entry name" value="EHN"/>
    <property type="match status" value="1"/>
</dbReference>
<evidence type="ECO:0000259" key="5">
    <source>
        <dbReference type="Pfam" id="PF06441"/>
    </source>
</evidence>
<feature type="domain" description="Epoxide hydrolase N-terminal" evidence="5">
    <location>
        <begin position="65"/>
        <end position="169"/>
    </location>
</feature>
<reference evidence="6 7" key="1">
    <citation type="submission" date="2019-01" db="EMBL/GenBank/DDBJ databases">
        <authorList>
            <person name="Deng T."/>
        </authorList>
    </citation>
    <scope>NUCLEOTIDE SEQUENCE [LARGE SCALE GENOMIC DNA]</scope>
    <source>
        <strain evidence="6 7">F8825</strain>
    </source>
</reference>
<feature type="active site" description="Proton donor" evidence="4">
    <location>
        <position position="364"/>
    </location>
</feature>
<dbReference type="InterPro" id="IPR029058">
    <property type="entry name" value="AB_hydrolase_fold"/>
</dbReference>
<dbReference type="Proteomes" id="UP000291088">
    <property type="component" value="Unassembled WGS sequence"/>
</dbReference>
<proteinExistence type="inferred from homology"/>
<evidence type="ECO:0000313" key="6">
    <source>
        <dbReference type="EMBL" id="RYB98580.1"/>
    </source>
</evidence>